<dbReference type="Gene3D" id="2.60.350.10">
    <property type="entry name" value="Dextranase, N-terminal"/>
    <property type="match status" value="1"/>
</dbReference>
<accession>A0A934VTP7</accession>
<evidence type="ECO:0008006" key="3">
    <source>
        <dbReference type="Google" id="ProtNLM"/>
    </source>
</evidence>
<dbReference type="RefSeq" id="WP_200359109.1">
    <property type="nucleotide sequence ID" value="NZ_JAENIL010000080.1"/>
</dbReference>
<dbReference type="InterPro" id="IPR011050">
    <property type="entry name" value="Pectin_lyase_fold/virulence"/>
</dbReference>
<sequence>MSQLPLNLTSLIVFLFCFGAPLQAGIVTYPKAKGPLSSGLIESELYTVTVTQNQESHSPFVHQSNARTEGPGTQWVKGRAVSWTDFDLSGTATVEVRWNGKTLIPEGVQASVYPARHNIEASVFENKIRFQIPGEGHYVLTIGNDGFDHALCIFANPFSPTTRLPPPSANVLYPQKGNNLDLQKQLEGVAELIFEPGIYQLGGEVVLPSSVRRVHIQGGAVVYGSFHINHDHVTIDGRGLLSGLYMKHKEDHMIETPSSVGFTVVDGITISDFPYFAVRLLGHDNTIRNVKTVGPWVYNADGFVAWERSTMRDSFIMANDDAIKVYDNNVSIKDCVIWNLQNGACLQLGWSSLDASNIHVDGIDVIRTEWRPESNAANNGVINLRLSKGGENIQSNLTFQNIRVDTPVLRIFDLRMDGMGPNRPANRHRFHNATFRNIDAKMLDLPGNPNNQNFIIPFNEEYGFKNLVFENLSINGTPITDENATTDGRFLIDPLSRDEVKFTQTQ</sequence>
<dbReference type="InterPro" id="IPR035953">
    <property type="entry name" value="Dextranase_N-ter"/>
</dbReference>
<dbReference type="SUPFAM" id="SSF51126">
    <property type="entry name" value="Pectin lyase-like"/>
    <property type="match status" value="1"/>
</dbReference>
<proteinExistence type="predicted"/>
<organism evidence="1 2">
    <name type="scientific">Pelagicoccus mobilis</name>
    <dbReference type="NCBI Taxonomy" id="415221"/>
    <lineage>
        <taxon>Bacteria</taxon>
        <taxon>Pseudomonadati</taxon>
        <taxon>Verrucomicrobiota</taxon>
        <taxon>Opitutia</taxon>
        <taxon>Puniceicoccales</taxon>
        <taxon>Pelagicoccaceae</taxon>
        <taxon>Pelagicoccus</taxon>
    </lineage>
</organism>
<reference evidence="1" key="1">
    <citation type="submission" date="2021-01" db="EMBL/GenBank/DDBJ databases">
        <title>Modified the classification status of verrucomicrobia.</title>
        <authorList>
            <person name="Feng X."/>
        </authorList>
    </citation>
    <scope>NUCLEOTIDE SEQUENCE</scope>
    <source>
        <strain evidence="1">KCTC 13126</strain>
    </source>
</reference>
<comment type="caution">
    <text evidence="1">The sequence shown here is derived from an EMBL/GenBank/DDBJ whole genome shotgun (WGS) entry which is preliminary data.</text>
</comment>
<protein>
    <recommendedName>
        <fullName evidence="3">Endo-polygalacturonase</fullName>
    </recommendedName>
</protein>
<dbReference type="Proteomes" id="UP000617628">
    <property type="component" value="Unassembled WGS sequence"/>
</dbReference>
<gene>
    <name evidence="1" type="ORF">JIN87_25650</name>
</gene>
<dbReference type="AlphaFoldDB" id="A0A934VTP7"/>
<keyword evidence="2" id="KW-1185">Reference proteome</keyword>
<dbReference type="Gene3D" id="2.160.20.10">
    <property type="entry name" value="Single-stranded right-handed beta-helix, Pectin lyase-like"/>
    <property type="match status" value="1"/>
</dbReference>
<dbReference type="InterPro" id="IPR012334">
    <property type="entry name" value="Pectin_lyas_fold"/>
</dbReference>
<evidence type="ECO:0000313" key="1">
    <source>
        <dbReference type="EMBL" id="MBK1880295.1"/>
    </source>
</evidence>
<dbReference type="EMBL" id="JAENIL010000080">
    <property type="protein sequence ID" value="MBK1880295.1"/>
    <property type="molecule type" value="Genomic_DNA"/>
</dbReference>
<name>A0A934VTP7_9BACT</name>
<evidence type="ECO:0000313" key="2">
    <source>
        <dbReference type="Proteomes" id="UP000617628"/>
    </source>
</evidence>